<evidence type="ECO:0000259" key="5">
    <source>
        <dbReference type="Pfam" id="PF13817"/>
    </source>
</evidence>
<dbReference type="InterPro" id="IPR052344">
    <property type="entry name" value="Transposase-related"/>
</dbReference>
<dbReference type="RefSeq" id="WP_204731096.1">
    <property type="nucleotide sequence ID" value="NZ_JAFBDK010000045.1"/>
</dbReference>
<feature type="domain" description="Transposase IS66 central" evidence="2">
    <location>
        <begin position="182"/>
        <end position="470"/>
    </location>
</feature>
<evidence type="ECO:0000313" key="7">
    <source>
        <dbReference type="Proteomes" id="UP001597561"/>
    </source>
</evidence>
<feature type="domain" description="Transposase IS66 zinc-finger binding" evidence="3">
    <location>
        <begin position="119"/>
        <end position="161"/>
    </location>
</feature>
<reference evidence="7" key="1">
    <citation type="journal article" date="2019" name="Int. J. Syst. Evol. Microbiol.">
        <title>The Global Catalogue of Microorganisms (GCM) 10K type strain sequencing project: providing services to taxonomists for standard genome sequencing and annotation.</title>
        <authorList>
            <consortium name="The Broad Institute Genomics Platform"/>
            <consortium name="The Broad Institute Genome Sequencing Center for Infectious Disease"/>
            <person name="Wu L."/>
            <person name="Ma J."/>
        </authorList>
    </citation>
    <scope>NUCLEOTIDE SEQUENCE [LARGE SCALE GENOMIC DNA]</scope>
    <source>
        <strain evidence="7">KCTC 13528</strain>
    </source>
</reference>
<name>A0ABW5ZN69_9BACL</name>
<evidence type="ECO:0000259" key="3">
    <source>
        <dbReference type="Pfam" id="PF13005"/>
    </source>
</evidence>
<evidence type="ECO:0000256" key="1">
    <source>
        <dbReference type="SAM" id="MobiDB-lite"/>
    </source>
</evidence>
<feature type="region of interest" description="Disordered" evidence="1">
    <location>
        <begin position="1"/>
        <end position="22"/>
    </location>
</feature>
<evidence type="ECO:0000313" key="6">
    <source>
        <dbReference type="EMBL" id="MFD2913915.1"/>
    </source>
</evidence>
<dbReference type="InterPro" id="IPR039552">
    <property type="entry name" value="IS66_C"/>
</dbReference>
<proteinExistence type="predicted"/>
<sequence>MKKQTTPSHPKTSNNDRIHELEKRNEELEALVSWYEGQFKQLQTEKFGRSSEKMNTSDGQTELPLFNEVEITQDLAHEEPQLNDSDLVSSTQKTKRNRSSHEPNLPVEKVTYHLPETKQNCESCGHDLHIMTTETNRTLEIIPASVKVIEHVQEVYACRQCQESGIETPIIKASKPASVYPKSMASASSMAYVLTQKYQSGLPLYRQEQLFKQQGIPLSRQTMANWAVYGADQWLSPLVAQMKAKMMKEAVLHADETSVQVLNEEGRAASSTSYMWLYRTGQTSFPCAIYDYKTTRAGKHPKEFLQDFKGFLHVDGYAGYHKVANVKLSGCWAHARRYFVKAAKSAPKKKGELLNLPEQAVQKIGQLYKIEKEIRELNLNSEECHQVRKEKSLPIVEAYFEWLKKIRPTVLPKSPLGEAIVYSLNQKDALLTPFSDGRLEIDNNLAERSIKPFVIGRKNWLFSNSMKGADTSALIYSVIESAKENELKPFEYLTYLFEKMPNTNLSDQQNLDQFLPWSKQIPNHCRIEKVNKH</sequence>
<dbReference type="NCBIfam" id="NF033517">
    <property type="entry name" value="transpos_IS66"/>
    <property type="match status" value="1"/>
</dbReference>
<dbReference type="InterPro" id="IPR004291">
    <property type="entry name" value="Transposase_IS66_central"/>
</dbReference>
<evidence type="ECO:0000259" key="4">
    <source>
        <dbReference type="Pfam" id="PF13007"/>
    </source>
</evidence>
<gene>
    <name evidence="6" type="ORF">ACFS5P_18650</name>
</gene>
<dbReference type="Pfam" id="PF03050">
    <property type="entry name" value="DDE_Tnp_IS66"/>
    <property type="match status" value="1"/>
</dbReference>
<keyword evidence="7" id="KW-1185">Reference proteome</keyword>
<dbReference type="Pfam" id="PF13817">
    <property type="entry name" value="DDE_Tnp_IS66_C"/>
    <property type="match status" value="1"/>
</dbReference>
<dbReference type="PANTHER" id="PTHR33678">
    <property type="entry name" value="BLL1576 PROTEIN"/>
    <property type="match status" value="1"/>
</dbReference>
<accession>A0ABW5ZN69</accession>
<feature type="domain" description="Transposase IS66 C-terminal" evidence="5">
    <location>
        <begin position="477"/>
        <end position="517"/>
    </location>
</feature>
<dbReference type="Proteomes" id="UP001597561">
    <property type="component" value="Unassembled WGS sequence"/>
</dbReference>
<feature type="region of interest" description="Disordered" evidence="1">
    <location>
        <begin position="77"/>
        <end position="105"/>
    </location>
</feature>
<feature type="compositionally biased region" description="Polar residues" evidence="1">
    <location>
        <begin position="82"/>
        <end position="92"/>
    </location>
</feature>
<dbReference type="Pfam" id="PF13005">
    <property type="entry name" value="zf-IS66"/>
    <property type="match status" value="1"/>
</dbReference>
<dbReference type="InterPro" id="IPR024474">
    <property type="entry name" value="Znf_dom_IS66"/>
</dbReference>
<dbReference type="Pfam" id="PF13007">
    <property type="entry name" value="LZ_Tnp_IS66"/>
    <property type="match status" value="1"/>
</dbReference>
<dbReference type="InterPro" id="IPR024463">
    <property type="entry name" value="Transposase_TnpC_homeodom"/>
</dbReference>
<feature type="domain" description="Transposase TnpC homeodomain" evidence="4">
    <location>
        <begin position="34"/>
        <end position="110"/>
    </location>
</feature>
<organism evidence="6 7">
    <name type="scientific">Jeotgalibacillus terrae</name>
    <dbReference type="NCBI Taxonomy" id="587735"/>
    <lineage>
        <taxon>Bacteria</taxon>
        <taxon>Bacillati</taxon>
        <taxon>Bacillota</taxon>
        <taxon>Bacilli</taxon>
        <taxon>Bacillales</taxon>
        <taxon>Caryophanaceae</taxon>
        <taxon>Jeotgalibacillus</taxon>
    </lineage>
</organism>
<feature type="compositionally biased region" description="Polar residues" evidence="1">
    <location>
        <begin position="1"/>
        <end position="13"/>
    </location>
</feature>
<dbReference type="EMBL" id="JBHUPG010000046">
    <property type="protein sequence ID" value="MFD2913915.1"/>
    <property type="molecule type" value="Genomic_DNA"/>
</dbReference>
<protein>
    <submittedName>
        <fullName evidence="6">IS66 family transposase</fullName>
    </submittedName>
</protein>
<evidence type="ECO:0000259" key="2">
    <source>
        <dbReference type="Pfam" id="PF03050"/>
    </source>
</evidence>
<comment type="caution">
    <text evidence="6">The sequence shown here is derived from an EMBL/GenBank/DDBJ whole genome shotgun (WGS) entry which is preliminary data.</text>
</comment>